<keyword evidence="3" id="KW-0472">Membrane</keyword>
<dbReference type="Pfam" id="PF00990">
    <property type="entry name" value="GGDEF"/>
    <property type="match status" value="1"/>
</dbReference>
<evidence type="ECO:0000256" key="2">
    <source>
        <dbReference type="ARBA" id="ARBA00034247"/>
    </source>
</evidence>
<dbReference type="SMART" id="SM00267">
    <property type="entry name" value="GGDEF"/>
    <property type="match status" value="1"/>
</dbReference>
<evidence type="ECO:0000259" key="4">
    <source>
        <dbReference type="PROSITE" id="PS50887"/>
    </source>
</evidence>
<evidence type="ECO:0000256" key="1">
    <source>
        <dbReference type="ARBA" id="ARBA00012528"/>
    </source>
</evidence>
<reference evidence="5 6" key="1">
    <citation type="submission" date="2007-06" db="EMBL/GenBank/DDBJ databases">
        <authorList>
            <person name="Shimkets L."/>
            <person name="Ferriera S."/>
            <person name="Johnson J."/>
            <person name="Kravitz S."/>
            <person name="Beeson K."/>
            <person name="Sutton G."/>
            <person name="Rogers Y.-H."/>
            <person name="Friedman R."/>
            <person name="Frazier M."/>
            <person name="Venter J.C."/>
        </authorList>
    </citation>
    <scope>NUCLEOTIDE SEQUENCE [LARGE SCALE GENOMIC DNA]</scope>
    <source>
        <strain evidence="5 6">SIR-1</strain>
    </source>
</reference>
<dbReference type="Proteomes" id="UP000005801">
    <property type="component" value="Unassembled WGS sequence"/>
</dbReference>
<dbReference type="PANTHER" id="PTHR45138:SF9">
    <property type="entry name" value="DIGUANYLATE CYCLASE DGCM-RELATED"/>
    <property type="match status" value="1"/>
</dbReference>
<evidence type="ECO:0000256" key="3">
    <source>
        <dbReference type="SAM" id="Phobius"/>
    </source>
</evidence>
<dbReference type="Gene3D" id="3.30.70.270">
    <property type="match status" value="1"/>
</dbReference>
<dbReference type="SMART" id="SM00065">
    <property type="entry name" value="GAF"/>
    <property type="match status" value="2"/>
</dbReference>
<feature type="transmembrane region" description="Helical" evidence="3">
    <location>
        <begin position="101"/>
        <end position="127"/>
    </location>
</feature>
<feature type="transmembrane region" description="Helical" evidence="3">
    <location>
        <begin position="18"/>
        <end position="34"/>
    </location>
</feature>
<dbReference type="eggNOG" id="COG2203">
    <property type="taxonomic scope" value="Bacteria"/>
</dbReference>
<feature type="transmembrane region" description="Helical" evidence="3">
    <location>
        <begin position="134"/>
        <end position="152"/>
    </location>
</feature>
<dbReference type="Pfam" id="PF13185">
    <property type="entry name" value="GAF_2"/>
    <property type="match status" value="1"/>
</dbReference>
<comment type="catalytic activity">
    <reaction evidence="2">
        <text>2 GTP = 3',3'-c-di-GMP + 2 diphosphate</text>
        <dbReference type="Rhea" id="RHEA:24898"/>
        <dbReference type="ChEBI" id="CHEBI:33019"/>
        <dbReference type="ChEBI" id="CHEBI:37565"/>
        <dbReference type="ChEBI" id="CHEBI:58805"/>
        <dbReference type="EC" id="2.7.7.65"/>
    </reaction>
</comment>
<dbReference type="OrthoDB" id="9759607at2"/>
<dbReference type="SUPFAM" id="SSF55073">
    <property type="entry name" value="Nucleotide cyclase"/>
    <property type="match status" value="1"/>
</dbReference>
<dbReference type="PROSITE" id="PS50887">
    <property type="entry name" value="GGDEF"/>
    <property type="match status" value="1"/>
</dbReference>
<accession>A6GB67</accession>
<dbReference type="InterPro" id="IPR029787">
    <property type="entry name" value="Nucleotide_cyclase"/>
</dbReference>
<evidence type="ECO:0000313" key="6">
    <source>
        <dbReference type="Proteomes" id="UP000005801"/>
    </source>
</evidence>
<comment type="caution">
    <text evidence="5">The sequence shown here is derived from an EMBL/GenBank/DDBJ whole genome shotgun (WGS) entry which is preliminary data.</text>
</comment>
<keyword evidence="3" id="KW-1133">Transmembrane helix</keyword>
<feature type="transmembrane region" description="Helical" evidence="3">
    <location>
        <begin position="158"/>
        <end position="179"/>
    </location>
</feature>
<dbReference type="eggNOG" id="COG3706">
    <property type="taxonomic scope" value="Bacteria"/>
</dbReference>
<dbReference type="InterPro" id="IPR043128">
    <property type="entry name" value="Rev_trsase/Diguanyl_cyclase"/>
</dbReference>
<dbReference type="PANTHER" id="PTHR45138">
    <property type="entry name" value="REGULATORY COMPONENTS OF SENSORY TRANSDUCTION SYSTEM"/>
    <property type="match status" value="1"/>
</dbReference>
<dbReference type="FunFam" id="3.30.70.270:FF:000001">
    <property type="entry name" value="Diguanylate cyclase domain protein"/>
    <property type="match status" value="1"/>
</dbReference>
<dbReference type="GO" id="GO:0052621">
    <property type="term" value="F:diguanylate cyclase activity"/>
    <property type="evidence" value="ECO:0007669"/>
    <property type="project" value="UniProtKB-EC"/>
</dbReference>
<organism evidence="5 6">
    <name type="scientific">Plesiocystis pacifica SIR-1</name>
    <dbReference type="NCBI Taxonomy" id="391625"/>
    <lineage>
        <taxon>Bacteria</taxon>
        <taxon>Pseudomonadati</taxon>
        <taxon>Myxococcota</taxon>
        <taxon>Polyangia</taxon>
        <taxon>Nannocystales</taxon>
        <taxon>Nannocystaceae</taxon>
        <taxon>Plesiocystis</taxon>
    </lineage>
</organism>
<keyword evidence="3" id="KW-0812">Transmembrane</keyword>
<dbReference type="NCBIfam" id="TIGR00254">
    <property type="entry name" value="GGDEF"/>
    <property type="match status" value="1"/>
</dbReference>
<gene>
    <name evidence="5" type="ORF">PPSIR1_24599</name>
</gene>
<dbReference type="EC" id="2.7.7.65" evidence="1"/>
<dbReference type="InterPro" id="IPR003018">
    <property type="entry name" value="GAF"/>
</dbReference>
<dbReference type="AlphaFoldDB" id="A6GB67"/>
<protein>
    <recommendedName>
        <fullName evidence="1">diguanylate cyclase</fullName>
        <ecNumber evidence="1">2.7.7.65</ecNumber>
    </recommendedName>
</protein>
<dbReference type="InterPro" id="IPR029016">
    <property type="entry name" value="GAF-like_dom_sf"/>
</dbReference>
<dbReference type="Gene3D" id="3.30.450.40">
    <property type="match status" value="2"/>
</dbReference>
<dbReference type="CDD" id="cd01949">
    <property type="entry name" value="GGDEF"/>
    <property type="match status" value="1"/>
</dbReference>
<feature type="domain" description="GGDEF" evidence="4">
    <location>
        <begin position="617"/>
        <end position="750"/>
    </location>
</feature>
<sequence length="752" mass="83240">MTAIARKLYLARKQATDWWGLIVVAAFAFLLAMGQFSAKKLWAGDLMALTGLMVYAATLTRALMRELSPTTSEPRRRRLAPSSAVEAGQELELGLLLVTGVYILIVASGGLTSFLYPLVYALVSFLLIINKRRWVAGVWLAATGLLEITVGMGEGGSWATVAMHLTYLGFFAAGNLLVLSNLAKRLRGQHEVSISTELDRIREEARDFRLIASQLPLASRAARSREDEELRMAQGAVHHVHEQLFFTIDLLCVSLELNTAALLWIEPDPDEGKRGQRKDSRKTPPLIIKEMATASEMVRDNPVIENPGVLAAALRDPKPLRLKALGGRRVPPYYQGPEPVTDLCVVPLTDGKVVRGFLCADRVEDQPFTDLEQDALIKAGAQCMRIIEQERAFAAVERGKYEQEQFYRASELLNQALTLDDVYAKTFAALSAMAPYDLAVLTRHDASAGRHEVLAVRHAHEATDEEARSKEEALWAEHAASLADKSFTDGVCLVSMAVKNRHHMPATGEYPDSSVAIFDKQTRFDQARSVLVLPLVRGEQVLGAITLISSRVKAYPPAAREMLRVISHQVGVSMQNARMYQSMEERATTDGLTGLTNHRAFQERLEQLHALSERTGQKFSIILTDIDHFKSVNDTYGHPVGDAVLKRVAAIFTRRARKVDIVARYGGEEFVLVLPDTDAEGAAVFANRLREEIAAQTITSDNGSFSVTLSLGVAEFPRDSTKRHELIELADQALYYCKEHGRNRVTKVCDLP</sequence>
<feature type="transmembrane region" description="Helical" evidence="3">
    <location>
        <begin position="46"/>
        <end position="64"/>
    </location>
</feature>
<dbReference type="EMBL" id="ABCS01000056">
    <property type="protein sequence ID" value="EDM76864.1"/>
    <property type="molecule type" value="Genomic_DNA"/>
</dbReference>
<dbReference type="InterPro" id="IPR050469">
    <property type="entry name" value="Diguanylate_Cyclase"/>
</dbReference>
<keyword evidence="6" id="KW-1185">Reference proteome</keyword>
<dbReference type="RefSeq" id="WP_006973958.1">
    <property type="nucleotide sequence ID" value="NZ_ABCS01000056.1"/>
</dbReference>
<proteinExistence type="predicted"/>
<evidence type="ECO:0000313" key="5">
    <source>
        <dbReference type="EMBL" id="EDM76864.1"/>
    </source>
</evidence>
<dbReference type="InterPro" id="IPR000160">
    <property type="entry name" value="GGDEF_dom"/>
</dbReference>
<dbReference type="SUPFAM" id="SSF55781">
    <property type="entry name" value="GAF domain-like"/>
    <property type="match status" value="2"/>
</dbReference>
<dbReference type="STRING" id="391625.PPSIR1_24599"/>
<name>A6GB67_9BACT</name>